<sequence>MAREQKITLQMCIDTKQPKTFSGLSKMEAMFMDTQKNLAFTENFP</sequence>
<protein>
    <submittedName>
        <fullName evidence="1">Uncharacterized protein</fullName>
    </submittedName>
</protein>
<dbReference type="Proteomes" id="UP000032309">
    <property type="component" value="Unassembled WGS sequence"/>
</dbReference>
<accession>A0ABQ0JWF8</accession>
<dbReference type="EMBL" id="BAFN01000001">
    <property type="protein sequence ID" value="GAN33082.1"/>
    <property type="molecule type" value="Genomic_DNA"/>
</dbReference>
<evidence type="ECO:0000313" key="1">
    <source>
        <dbReference type="EMBL" id="GAN33082.1"/>
    </source>
</evidence>
<reference evidence="2" key="1">
    <citation type="journal article" date="2015" name="Genome Announc.">
        <title>Draft Genome Sequence of an Anaerobic Ammonium-Oxidizing Bacterium, "Candidatus Brocadia sinica".</title>
        <authorList>
            <person name="Oshiki M."/>
            <person name="Shinyako-Hata K."/>
            <person name="Satoh H."/>
            <person name="Okabe S."/>
        </authorList>
    </citation>
    <scope>NUCLEOTIDE SEQUENCE [LARGE SCALE GENOMIC DNA]</scope>
    <source>
        <strain evidence="2">JPN1</strain>
    </source>
</reference>
<comment type="caution">
    <text evidence="1">The sequence shown here is derived from an EMBL/GenBank/DDBJ whole genome shotgun (WGS) entry which is preliminary data.</text>
</comment>
<keyword evidence="2" id="KW-1185">Reference proteome</keyword>
<organism evidence="1 2">
    <name type="scientific">Candidatus Brocadia sinica JPN1</name>
    <dbReference type="NCBI Taxonomy" id="1197129"/>
    <lineage>
        <taxon>Bacteria</taxon>
        <taxon>Pseudomonadati</taxon>
        <taxon>Planctomycetota</taxon>
        <taxon>Candidatus Brocadiia</taxon>
        <taxon>Candidatus Brocadiales</taxon>
        <taxon>Candidatus Brocadiaceae</taxon>
        <taxon>Candidatus Brocadia</taxon>
    </lineage>
</organism>
<name>A0ABQ0JWF8_9BACT</name>
<proteinExistence type="predicted"/>
<gene>
    <name evidence="1" type="ORF">BROSI_A1599</name>
</gene>
<evidence type="ECO:0000313" key="2">
    <source>
        <dbReference type="Proteomes" id="UP000032309"/>
    </source>
</evidence>